<protein>
    <submittedName>
        <fullName evidence="2">Uncharacterized protein</fullName>
    </submittedName>
</protein>
<sequence>MCKCIAGSVVCCCCQCAMSVFISLLFVGILLAAAIAAGIYFGVLNVDDSAPELSEYIHKTGDSIKDAVKDKIN</sequence>
<name>A0A023EB41_AEDAL</name>
<feature type="transmembrane region" description="Helical" evidence="1">
    <location>
        <begin position="26"/>
        <end position="46"/>
    </location>
</feature>
<dbReference type="VEuPathDB" id="VectorBase:AALF013177"/>
<dbReference type="EMBL" id="GAPW01006830">
    <property type="protein sequence ID" value="JAC06768.1"/>
    <property type="molecule type" value="mRNA"/>
</dbReference>
<reference evidence="2" key="1">
    <citation type="journal article" date="2014" name="PLoS Negl. Trop. Dis.">
        <title>Identification and characterization of seminal fluid proteins in the Asian tiger mosquito, Aedes albopictus.</title>
        <authorList>
            <person name="Boes K.E."/>
            <person name="Ribeiro J.M."/>
            <person name="Wong A."/>
            <person name="Harrington L.C."/>
            <person name="Wolfner M.F."/>
            <person name="Sirot L.K."/>
        </authorList>
    </citation>
    <scope>NUCLEOTIDE SEQUENCE</scope>
    <source>
        <tissue evidence="2">Reproductive organs</tissue>
    </source>
</reference>
<evidence type="ECO:0000256" key="1">
    <source>
        <dbReference type="SAM" id="Phobius"/>
    </source>
</evidence>
<keyword evidence="1" id="KW-0472">Membrane</keyword>
<dbReference type="AlphaFoldDB" id="A0A023EB41"/>
<dbReference type="EMBL" id="GAPW01006831">
    <property type="protein sequence ID" value="JAC06767.1"/>
    <property type="molecule type" value="mRNA"/>
</dbReference>
<proteinExistence type="evidence at transcript level"/>
<keyword evidence="1" id="KW-1133">Transmembrane helix</keyword>
<organism evidence="2">
    <name type="scientific">Aedes albopictus</name>
    <name type="common">Asian tiger mosquito</name>
    <name type="synonym">Stegomyia albopicta</name>
    <dbReference type="NCBI Taxonomy" id="7160"/>
    <lineage>
        <taxon>Eukaryota</taxon>
        <taxon>Metazoa</taxon>
        <taxon>Ecdysozoa</taxon>
        <taxon>Arthropoda</taxon>
        <taxon>Hexapoda</taxon>
        <taxon>Insecta</taxon>
        <taxon>Pterygota</taxon>
        <taxon>Neoptera</taxon>
        <taxon>Endopterygota</taxon>
        <taxon>Diptera</taxon>
        <taxon>Nematocera</taxon>
        <taxon>Culicoidea</taxon>
        <taxon>Culicidae</taxon>
        <taxon>Culicinae</taxon>
        <taxon>Aedini</taxon>
        <taxon>Aedes</taxon>
        <taxon>Stegomyia</taxon>
    </lineage>
</organism>
<keyword evidence="1" id="KW-0812">Transmembrane</keyword>
<evidence type="ECO:0000313" key="2">
    <source>
        <dbReference type="EMBL" id="JAC06767.1"/>
    </source>
</evidence>
<accession>A0A023EB41</accession>